<dbReference type="OrthoDB" id="2020539at2759"/>
<sequence length="510" mass="58664">MDSRDSPEIDDELFEEVYGKAYTGPPSVTNNALEKESNKRPLLVNEQSDDDDELIRDPNAIPTDFTSREAKFWEAKSKATERNWKKRKEEEMICKICGEGGHFTQGCPSTLGTNRNSADCFQRVPARDAHIRSLFSSKVIRQIENDVGCKIRMDDKFLFVSGKDRLVMVKGVDAVHEVIQTKQDRESDTSSSLKKVPKPISETQVPKIRRSESDRNGKRVQHKSNRHERNVEDKYLEDTSKLSRGSPQARAYNYDGEKRRSMHSRSPQKPSFVKDAYTSYNGHKRSSEVHTSSRSPQKSTFSKDASSSYVGHARKSESHVSLRSPNGKNVYGSYDCQERKGQMQTSGSRGAEKQQSLDDHSCPQTLEELEMKFKSELMELGRVCEKEENEEICMHSECIQDIRKNYVKNLAAIRGMHVKQWEKFLQLDNQYQHHQPLRNRYDESINLGGYTSYDSSGNPKYAGMDLQIDSRSSRYQYDPPDNCSVPKGHEAYGEFQHQSYEDYGKKYNRY</sequence>
<dbReference type="OMA" id="AQSKSPC"/>
<comment type="caution">
    <text evidence="4">The sequence shown here is derived from an EMBL/GenBank/DDBJ whole genome shotgun (WGS) entry which is preliminary data.</text>
</comment>
<evidence type="ECO:0000259" key="3">
    <source>
        <dbReference type="PROSITE" id="PS50158"/>
    </source>
</evidence>
<dbReference type="Proteomes" id="UP000036987">
    <property type="component" value="Unassembled WGS sequence"/>
</dbReference>
<evidence type="ECO:0000256" key="1">
    <source>
        <dbReference type="PROSITE-ProRule" id="PRU00047"/>
    </source>
</evidence>
<reference evidence="5" key="1">
    <citation type="journal article" date="2016" name="Nature">
        <title>The genome of the seagrass Zostera marina reveals angiosperm adaptation to the sea.</title>
        <authorList>
            <person name="Olsen J.L."/>
            <person name="Rouze P."/>
            <person name="Verhelst B."/>
            <person name="Lin Y.-C."/>
            <person name="Bayer T."/>
            <person name="Collen J."/>
            <person name="Dattolo E."/>
            <person name="De Paoli E."/>
            <person name="Dittami S."/>
            <person name="Maumus F."/>
            <person name="Michel G."/>
            <person name="Kersting A."/>
            <person name="Lauritano C."/>
            <person name="Lohaus R."/>
            <person name="Toepel M."/>
            <person name="Tonon T."/>
            <person name="Vanneste K."/>
            <person name="Amirebrahimi M."/>
            <person name="Brakel J."/>
            <person name="Bostroem C."/>
            <person name="Chovatia M."/>
            <person name="Grimwood J."/>
            <person name="Jenkins J.W."/>
            <person name="Jueterbock A."/>
            <person name="Mraz A."/>
            <person name="Stam W.T."/>
            <person name="Tice H."/>
            <person name="Bornberg-Bauer E."/>
            <person name="Green P.J."/>
            <person name="Pearson G.A."/>
            <person name="Procaccini G."/>
            <person name="Duarte C.M."/>
            <person name="Schmutz J."/>
            <person name="Reusch T.B.H."/>
            <person name="Van de Peer Y."/>
        </authorList>
    </citation>
    <scope>NUCLEOTIDE SEQUENCE [LARGE SCALE GENOMIC DNA]</scope>
    <source>
        <strain evidence="5">cv. Finnish</strain>
    </source>
</reference>
<dbReference type="AlphaFoldDB" id="A0A0K9P425"/>
<dbReference type="GO" id="GO:0008270">
    <property type="term" value="F:zinc ion binding"/>
    <property type="evidence" value="ECO:0007669"/>
    <property type="project" value="UniProtKB-KW"/>
</dbReference>
<dbReference type="PANTHER" id="PTHR34210:SF3">
    <property type="entry name" value="CCHC-TYPE DOMAIN-CONTAINING PROTEIN"/>
    <property type="match status" value="1"/>
</dbReference>
<proteinExistence type="predicted"/>
<organism evidence="4 5">
    <name type="scientific">Zostera marina</name>
    <name type="common">Eelgrass</name>
    <dbReference type="NCBI Taxonomy" id="29655"/>
    <lineage>
        <taxon>Eukaryota</taxon>
        <taxon>Viridiplantae</taxon>
        <taxon>Streptophyta</taxon>
        <taxon>Embryophyta</taxon>
        <taxon>Tracheophyta</taxon>
        <taxon>Spermatophyta</taxon>
        <taxon>Magnoliopsida</taxon>
        <taxon>Liliopsida</taxon>
        <taxon>Zosteraceae</taxon>
        <taxon>Zostera</taxon>
    </lineage>
</organism>
<dbReference type="SUPFAM" id="SSF57756">
    <property type="entry name" value="Retrovirus zinc finger-like domains"/>
    <property type="match status" value="1"/>
</dbReference>
<dbReference type="PROSITE" id="PS50158">
    <property type="entry name" value="ZF_CCHC"/>
    <property type="match status" value="1"/>
</dbReference>
<accession>A0A0K9P425</accession>
<feature type="compositionally biased region" description="Basic and acidic residues" evidence="2">
    <location>
        <begin position="227"/>
        <end position="241"/>
    </location>
</feature>
<name>A0A0K9P425_ZOSMR</name>
<evidence type="ECO:0000313" key="5">
    <source>
        <dbReference type="Proteomes" id="UP000036987"/>
    </source>
</evidence>
<gene>
    <name evidence="4" type="ORF">ZOSMA_39G00050</name>
</gene>
<feature type="region of interest" description="Disordered" evidence="2">
    <location>
        <begin position="182"/>
        <end position="360"/>
    </location>
</feature>
<feature type="region of interest" description="Disordered" evidence="2">
    <location>
        <begin position="16"/>
        <end position="61"/>
    </location>
</feature>
<protein>
    <recommendedName>
        <fullName evidence="3">CCHC-type domain-containing protein</fullName>
    </recommendedName>
</protein>
<keyword evidence="1" id="KW-0862">Zinc</keyword>
<dbReference type="InterPro" id="IPR036875">
    <property type="entry name" value="Znf_CCHC_sf"/>
</dbReference>
<dbReference type="GO" id="GO:0003676">
    <property type="term" value="F:nucleic acid binding"/>
    <property type="evidence" value="ECO:0007669"/>
    <property type="project" value="InterPro"/>
</dbReference>
<feature type="domain" description="CCHC-type" evidence="3">
    <location>
        <begin position="94"/>
        <end position="109"/>
    </location>
</feature>
<dbReference type="PANTHER" id="PTHR34210">
    <property type="entry name" value="OS01G0252900 PROTEIN"/>
    <property type="match status" value="1"/>
</dbReference>
<evidence type="ECO:0000313" key="4">
    <source>
        <dbReference type="EMBL" id="KMZ63734.1"/>
    </source>
</evidence>
<dbReference type="InterPro" id="IPR001878">
    <property type="entry name" value="Znf_CCHC"/>
</dbReference>
<keyword evidence="1" id="KW-0479">Metal-binding</keyword>
<feature type="compositionally biased region" description="Basic and acidic residues" evidence="2">
    <location>
        <begin position="350"/>
        <end position="360"/>
    </location>
</feature>
<evidence type="ECO:0000256" key="2">
    <source>
        <dbReference type="SAM" id="MobiDB-lite"/>
    </source>
</evidence>
<feature type="compositionally biased region" description="Polar residues" evidence="2">
    <location>
        <begin position="289"/>
        <end position="309"/>
    </location>
</feature>
<keyword evidence="1" id="KW-0863">Zinc-finger</keyword>
<keyword evidence="5" id="KW-1185">Reference proteome</keyword>
<dbReference type="EMBL" id="LFYR01001212">
    <property type="protein sequence ID" value="KMZ63734.1"/>
    <property type="molecule type" value="Genomic_DNA"/>
</dbReference>